<dbReference type="EC" id="2.3.1.-" evidence="1"/>
<dbReference type="AlphaFoldDB" id="A0A518HL68"/>
<keyword evidence="2" id="KW-1185">Reference proteome</keyword>
<evidence type="ECO:0000313" key="1">
    <source>
        <dbReference type="EMBL" id="QDV41592.1"/>
    </source>
</evidence>
<name>A0A518HL68_9BACT</name>
<proteinExistence type="predicted"/>
<dbReference type="KEGG" id="snep:Enr13x_14350"/>
<dbReference type="EMBL" id="CP037423">
    <property type="protein sequence ID" value="QDV41592.1"/>
    <property type="molecule type" value="Genomic_DNA"/>
</dbReference>
<keyword evidence="1" id="KW-0012">Acyltransferase</keyword>
<dbReference type="Proteomes" id="UP000319004">
    <property type="component" value="Chromosome"/>
</dbReference>
<dbReference type="InterPro" id="IPR011004">
    <property type="entry name" value="Trimer_LpxA-like_sf"/>
</dbReference>
<evidence type="ECO:0000313" key="2">
    <source>
        <dbReference type="Proteomes" id="UP000319004"/>
    </source>
</evidence>
<organism evidence="1 2">
    <name type="scientific">Stieleria neptunia</name>
    <dbReference type="NCBI Taxonomy" id="2527979"/>
    <lineage>
        <taxon>Bacteria</taxon>
        <taxon>Pseudomonadati</taxon>
        <taxon>Planctomycetota</taxon>
        <taxon>Planctomycetia</taxon>
        <taxon>Pirellulales</taxon>
        <taxon>Pirellulaceae</taxon>
        <taxon>Stieleria</taxon>
    </lineage>
</organism>
<dbReference type="Gene3D" id="2.160.10.10">
    <property type="entry name" value="Hexapeptide repeat proteins"/>
    <property type="match status" value="1"/>
</dbReference>
<protein>
    <submittedName>
        <fullName evidence="1">Streptogramin A acetyltransferase</fullName>
        <ecNumber evidence="1">2.3.1.-</ecNumber>
    </submittedName>
</protein>
<gene>
    <name evidence="1" type="primary">vatD</name>
    <name evidence="1" type="ORF">Enr13x_14350</name>
</gene>
<accession>A0A518HL68</accession>
<dbReference type="GO" id="GO:0016746">
    <property type="term" value="F:acyltransferase activity"/>
    <property type="evidence" value="ECO:0007669"/>
    <property type="project" value="UniProtKB-KW"/>
</dbReference>
<keyword evidence="1" id="KW-0808">Transferase</keyword>
<sequence length="267" mass="29984">MLDPTKKYPMVMPDGTVIKTVVALNQVIKHPRIEIGDFTYFGHLEELDDYASYLAPFLFPLSPERLVIGKFGQIAHGVRFITSSANHNLRGFSTYPFNNFRMHEQTTLEEIQAMFEIPGRKGDTVIGHVSVLSSHVDGSGSVVGFFPLLEKPMARLPDPQLARQWRERLDRFEHSELTVAKFCEVEGYSAASFYQWRRKLRDEKSPGDPAFIPVQFDASELSCAARRGFEIDLPGGATVKVPPDATTVERRELIADIVQATAVEVTL</sequence>
<dbReference type="NCBIfam" id="NF047593">
    <property type="entry name" value="IS66_ISAeme5_TnpA"/>
    <property type="match status" value="1"/>
</dbReference>
<reference evidence="1 2" key="1">
    <citation type="submission" date="2019-03" db="EMBL/GenBank/DDBJ databases">
        <title>Deep-cultivation of Planctomycetes and their phenomic and genomic characterization uncovers novel biology.</title>
        <authorList>
            <person name="Wiegand S."/>
            <person name="Jogler M."/>
            <person name="Boedeker C."/>
            <person name="Pinto D."/>
            <person name="Vollmers J."/>
            <person name="Rivas-Marin E."/>
            <person name="Kohn T."/>
            <person name="Peeters S.H."/>
            <person name="Heuer A."/>
            <person name="Rast P."/>
            <person name="Oberbeckmann S."/>
            <person name="Bunk B."/>
            <person name="Jeske O."/>
            <person name="Meyerdierks A."/>
            <person name="Storesund J.E."/>
            <person name="Kallscheuer N."/>
            <person name="Luecker S."/>
            <person name="Lage O.M."/>
            <person name="Pohl T."/>
            <person name="Merkel B.J."/>
            <person name="Hornburger P."/>
            <person name="Mueller R.-W."/>
            <person name="Bruemmer F."/>
            <person name="Labrenz M."/>
            <person name="Spormann A.M."/>
            <person name="Op den Camp H."/>
            <person name="Overmann J."/>
            <person name="Amann R."/>
            <person name="Jetten M.S.M."/>
            <person name="Mascher T."/>
            <person name="Medema M.H."/>
            <person name="Devos D.P."/>
            <person name="Kaster A.-K."/>
            <person name="Ovreas L."/>
            <person name="Rohde M."/>
            <person name="Galperin M.Y."/>
            <person name="Jogler C."/>
        </authorList>
    </citation>
    <scope>NUCLEOTIDE SEQUENCE [LARGE SCALE GENOMIC DNA]</scope>
    <source>
        <strain evidence="1 2">Enr13</strain>
    </source>
</reference>
<dbReference type="SUPFAM" id="SSF51161">
    <property type="entry name" value="Trimeric LpxA-like enzymes"/>
    <property type="match status" value="1"/>
</dbReference>
<dbReference type="RefSeq" id="WP_231744131.1">
    <property type="nucleotide sequence ID" value="NZ_CP037423.1"/>
</dbReference>